<proteinExistence type="predicted"/>
<protein>
    <recommendedName>
        <fullName evidence="3">DUF1642 domain-containing protein</fullName>
    </recommendedName>
</protein>
<organism evidence="1 2">
    <name type="scientific">Listeria seeligeri</name>
    <dbReference type="NCBI Taxonomy" id="1640"/>
    <lineage>
        <taxon>Bacteria</taxon>
        <taxon>Bacillati</taxon>
        <taxon>Bacillota</taxon>
        <taxon>Bacilli</taxon>
        <taxon>Bacillales</taxon>
        <taxon>Listeriaceae</taxon>
        <taxon>Listeria</taxon>
    </lineage>
</organism>
<keyword evidence="2" id="KW-1185">Reference proteome</keyword>
<comment type="caution">
    <text evidence="1">The sequence shown here is derived from an EMBL/GenBank/DDBJ whole genome shotgun (WGS) entry which is preliminary data.</text>
</comment>
<evidence type="ECO:0000313" key="2">
    <source>
        <dbReference type="Proteomes" id="UP000033536"/>
    </source>
</evidence>
<gene>
    <name evidence="1" type="ORF">UQ68_02130</name>
</gene>
<reference evidence="1 2" key="1">
    <citation type="submission" date="2015-02" db="EMBL/GenBank/DDBJ databases">
        <title>Sequencing of Listeria spp. dairy environmental strains.</title>
        <authorList>
            <person name="Muhterem-Uyar M."/>
            <person name="Wagner M."/>
            <person name="Schmitz-Esser S."/>
            <person name="Stessl B."/>
        </authorList>
    </citation>
    <scope>NUCLEOTIDE SEQUENCE [LARGE SCALE GENOMIC DNA]</scope>
    <source>
        <strain evidence="1 2">7KSM</strain>
    </source>
</reference>
<evidence type="ECO:0000313" key="1">
    <source>
        <dbReference type="EMBL" id="KKD49641.1"/>
    </source>
</evidence>
<evidence type="ECO:0008006" key="3">
    <source>
        <dbReference type="Google" id="ProtNLM"/>
    </source>
</evidence>
<dbReference type="EMBL" id="JYOM01000003">
    <property type="protein sequence ID" value="KKD49641.1"/>
    <property type="molecule type" value="Genomic_DNA"/>
</dbReference>
<dbReference type="Pfam" id="PF07852">
    <property type="entry name" value="DUF1642"/>
    <property type="match status" value="1"/>
</dbReference>
<accession>A0ABR5EAV9</accession>
<sequence>MKFKKGDKVQFIREGSMVEGVVKEVKDCSPDMWYLIDEGCKDSWIFEGHLIPLTPLPVIPQFVADAIDTFKDEGDSLAVAIDYEVYTNELVKELSLDRKMRGWLWEASNQEFFARAWLDGYEVEKEPLYYVRLPLTYWDEDKAELEDVYRHLTWNITSDETDFSGRTDWRKADGWRTRLTEKQIKDIDEAYWGFKVPVEEGEEEE</sequence>
<dbReference type="InterPro" id="IPR012865">
    <property type="entry name" value="DUF1642"/>
</dbReference>
<name>A0ABR5EAV9_LISSE</name>
<dbReference type="Proteomes" id="UP000033536">
    <property type="component" value="Unassembled WGS sequence"/>
</dbReference>